<evidence type="ECO:0000256" key="7">
    <source>
        <dbReference type="ARBA" id="ARBA00047473"/>
    </source>
</evidence>
<name>A0A1N7PEC2_9GAMM</name>
<feature type="binding site" evidence="11">
    <location>
        <position position="158"/>
    </location>
    <ligand>
        <name>NAD(+)</name>
        <dbReference type="ChEBI" id="CHEBI:57540"/>
    </ligand>
</feature>
<evidence type="ECO:0000256" key="8">
    <source>
        <dbReference type="PIRNR" id="PIRNR000124"/>
    </source>
</evidence>
<dbReference type="UniPathway" id="UPA00038">
    <property type="reaction ID" value="UER00491"/>
</dbReference>
<evidence type="ECO:0000256" key="11">
    <source>
        <dbReference type="PIRSR" id="PIRSR500134-3"/>
    </source>
</evidence>
<dbReference type="NCBIfam" id="TIGR03026">
    <property type="entry name" value="NDP-sugDHase"/>
    <property type="match status" value="1"/>
</dbReference>
<evidence type="ECO:0000256" key="9">
    <source>
        <dbReference type="PIRSR" id="PIRSR500134-1"/>
    </source>
</evidence>
<dbReference type="GO" id="GO:0000271">
    <property type="term" value="P:polysaccharide biosynthetic process"/>
    <property type="evidence" value="ECO:0007669"/>
    <property type="project" value="InterPro"/>
</dbReference>
<dbReference type="Pfam" id="PF00984">
    <property type="entry name" value="UDPG_MGDP_dh"/>
    <property type="match status" value="1"/>
</dbReference>
<feature type="domain" description="UDP-glucose/GDP-mannose dehydrogenase C-terminal" evidence="12">
    <location>
        <begin position="320"/>
        <end position="424"/>
    </location>
</feature>
<dbReference type="EMBL" id="FTOE01000014">
    <property type="protein sequence ID" value="SIT08941.1"/>
    <property type="molecule type" value="Genomic_DNA"/>
</dbReference>
<evidence type="ECO:0000259" key="12">
    <source>
        <dbReference type="SMART" id="SM00984"/>
    </source>
</evidence>
<dbReference type="GO" id="GO:0006065">
    <property type="term" value="P:UDP-glucuronate biosynthetic process"/>
    <property type="evidence" value="ECO:0007669"/>
    <property type="project" value="UniProtKB-UniPathway"/>
</dbReference>
<feature type="binding site" evidence="11">
    <location>
        <position position="334"/>
    </location>
    <ligand>
        <name>NAD(+)</name>
        <dbReference type="ChEBI" id="CHEBI:57540"/>
    </ligand>
</feature>
<feature type="binding site" evidence="11">
    <location>
        <position position="121"/>
    </location>
    <ligand>
        <name>NAD(+)</name>
        <dbReference type="ChEBI" id="CHEBI:57540"/>
    </ligand>
</feature>
<keyword evidence="6 8" id="KW-0520">NAD</keyword>
<dbReference type="InterPro" id="IPR014027">
    <property type="entry name" value="UDP-Glc/GDP-Man_DH_C"/>
</dbReference>
<gene>
    <name evidence="13" type="ORF">SAMN05421760_11425</name>
</gene>
<feature type="binding site" evidence="10">
    <location>
        <begin position="255"/>
        <end position="259"/>
    </location>
    <ligand>
        <name>substrate</name>
    </ligand>
</feature>
<evidence type="ECO:0000313" key="13">
    <source>
        <dbReference type="EMBL" id="SIT08941.1"/>
    </source>
</evidence>
<dbReference type="PIRSF" id="PIRSF500134">
    <property type="entry name" value="UDPglc_DH_bac"/>
    <property type="match status" value="1"/>
</dbReference>
<dbReference type="InterPro" id="IPR028357">
    <property type="entry name" value="UDPglc_DH_bac"/>
</dbReference>
<dbReference type="SMART" id="SM00984">
    <property type="entry name" value="UDPG_MGDP_dh_C"/>
    <property type="match status" value="1"/>
</dbReference>
<evidence type="ECO:0000256" key="6">
    <source>
        <dbReference type="ARBA" id="ARBA00023027"/>
    </source>
</evidence>
<dbReference type="PANTHER" id="PTHR43750:SF3">
    <property type="entry name" value="UDP-GLUCOSE 6-DEHYDROGENASE TUAD"/>
    <property type="match status" value="1"/>
</dbReference>
<dbReference type="PIRSF" id="PIRSF000124">
    <property type="entry name" value="UDPglc_GDPman_dh"/>
    <property type="match status" value="1"/>
</dbReference>
<evidence type="ECO:0000313" key="14">
    <source>
        <dbReference type="Proteomes" id="UP000185999"/>
    </source>
</evidence>
<dbReference type="InterPro" id="IPR036220">
    <property type="entry name" value="UDP-Glc/GDP-Man_DH_C_sf"/>
</dbReference>
<feature type="binding site" evidence="11">
    <location>
        <position position="269"/>
    </location>
    <ligand>
        <name>NAD(+)</name>
        <dbReference type="ChEBI" id="CHEBI:57540"/>
    </ligand>
</feature>
<dbReference type="OrthoDB" id="9803238at2"/>
<evidence type="ECO:0000256" key="10">
    <source>
        <dbReference type="PIRSR" id="PIRSR500134-2"/>
    </source>
</evidence>
<dbReference type="InterPro" id="IPR017476">
    <property type="entry name" value="UDP-Glc/GDP-Man"/>
</dbReference>
<comment type="catalytic activity">
    <reaction evidence="7 8">
        <text>UDP-alpha-D-glucose + 2 NAD(+) + H2O = UDP-alpha-D-glucuronate + 2 NADH + 3 H(+)</text>
        <dbReference type="Rhea" id="RHEA:23596"/>
        <dbReference type="ChEBI" id="CHEBI:15377"/>
        <dbReference type="ChEBI" id="CHEBI:15378"/>
        <dbReference type="ChEBI" id="CHEBI:57540"/>
        <dbReference type="ChEBI" id="CHEBI:57945"/>
        <dbReference type="ChEBI" id="CHEBI:58052"/>
        <dbReference type="ChEBI" id="CHEBI:58885"/>
        <dbReference type="EC" id="1.1.1.22"/>
    </reaction>
</comment>
<evidence type="ECO:0000256" key="2">
    <source>
        <dbReference type="ARBA" id="ARBA00006601"/>
    </source>
</evidence>
<comment type="pathway">
    <text evidence="1">Nucleotide-sugar biosynthesis; UDP-alpha-D-glucuronate biosynthesis; UDP-alpha-D-glucuronate from UDP-alpha-D-glucose: step 1/1.</text>
</comment>
<feature type="binding site" evidence="11">
    <location>
        <position position="30"/>
    </location>
    <ligand>
        <name>NAD(+)</name>
        <dbReference type="ChEBI" id="CHEBI:57540"/>
    </ligand>
</feature>
<sequence>MKITVFGTGYVGLVTGTCLADVGHDVLCVDIDETKVEGLKNGIIPIYEPGLEAMVIRNHKEGRLNFTTDAETAVKHGTLQFIAVGTPPDEDGSADLQYVLAVANTIGQYMDGFKVVIDKSTVPVGTADKVKATIATVLAARGYDTDYAVCSNPEFLKEGAALDDFTKPSRIVIGTDCEQVRELMHECYGPYNRNHDKLIFMDVRAAELTKYAANAMLATKISFMNEMSQLAECLNVDIEQVRLGIGSDPRIGYQFIYPGCGYGGSCFPKDVQALARTADSVGYDAQLLKAVEAVNYRQKETLFAKLERAFDGDLAGKTIAIWGLSFKPNTDDMRAAPSRILMESLWKVGAKVVAYDPEAMNETHRIYGKREDLSLVGTREIAVEGADALVICTEWKSFRAVDFSWLKAKLNFPVIVDGRNLYNPDEVKKAGLMYYAVGRADSLHKSI</sequence>
<dbReference type="RefSeq" id="WP_054340041.1">
    <property type="nucleotide sequence ID" value="NZ_FTOE01000014.1"/>
</dbReference>
<dbReference type="SUPFAM" id="SSF51735">
    <property type="entry name" value="NAD(P)-binding Rossmann-fold domains"/>
    <property type="match status" value="1"/>
</dbReference>
<dbReference type="InterPro" id="IPR014026">
    <property type="entry name" value="UDP-Glc/GDP-Man_DH_dimer"/>
</dbReference>
<proteinExistence type="inferred from homology"/>
<dbReference type="Gene3D" id="3.40.50.720">
    <property type="entry name" value="NAD(P)-binding Rossmann-like Domain"/>
    <property type="match status" value="2"/>
</dbReference>
<keyword evidence="14" id="KW-1185">Reference proteome</keyword>
<dbReference type="InterPro" id="IPR036291">
    <property type="entry name" value="NAD(P)-bd_dom_sf"/>
</dbReference>
<reference evidence="14" key="1">
    <citation type="submission" date="2017-01" db="EMBL/GenBank/DDBJ databases">
        <authorList>
            <person name="Varghese N."/>
            <person name="Submissions S."/>
        </authorList>
    </citation>
    <scope>NUCLEOTIDE SEQUENCE [LARGE SCALE GENOMIC DNA]</scope>
    <source>
        <strain evidence="14">DSM 22306</strain>
    </source>
</reference>
<feature type="active site" description="Nucleophile" evidence="9">
    <location>
        <position position="266"/>
    </location>
</feature>
<evidence type="ECO:0000256" key="3">
    <source>
        <dbReference type="ARBA" id="ARBA00012954"/>
    </source>
</evidence>
<dbReference type="InterPro" id="IPR001732">
    <property type="entry name" value="UDP-Glc/GDP-Man_DH_N"/>
</dbReference>
<keyword evidence="5 8" id="KW-0560">Oxidoreductase</keyword>
<dbReference type="EC" id="1.1.1.22" evidence="3 8"/>
<evidence type="ECO:0000256" key="5">
    <source>
        <dbReference type="ARBA" id="ARBA00023002"/>
    </source>
</evidence>
<evidence type="ECO:0000256" key="4">
    <source>
        <dbReference type="ARBA" id="ARBA00015132"/>
    </source>
</evidence>
<dbReference type="STRING" id="619304.SAMN05421760_11425"/>
<feature type="binding site" evidence="11">
    <location>
        <position position="35"/>
    </location>
    <ligand>
        <name>NAD(+)</name>
        <dbReference type="ChEBI" id="CHEBI:57540"/>
    </ligand>
</feature>
<dbReference type="PANTHER" id="PTHR43750">
    <property type="entry name" value="UDP-GLUCOSE 6-DEHYDROGENASE TUAD"/>
    <property type="match status" value="1"/>
</dbReference>
<dbReference type="InterPro" id="IPR008927">
    <property type="entry name" value="6-PGluconate_DH-like_C_sf"/>
</dbReference>
<dbReference type="Gene3D" id="1.20.5.100">
    <property type="entry name" value="Cytochrome c1, transmembrane anchor, C-terminal"/>
    <property type="match status" value="1"/>
</dbReference>
<dbReference type="Pfam" id="PF03721">
    <property type="entry name" value="UDPG_MGDP_dh_N"/>
    <property type="match status" value="1"/>
</dbReference>
<dbReference type="AlphaFoldDB" id="A0A1N7PEC2"/>
<dbReference type="Proteomes" id="UP000185999">
    <property type="component" value="Unassembled WGS sequence"/>
</dbReference>
<dbReference type="SUPFAM" id="SSF52413">
    <property type="entry name" value="UDP-glucose/GDP-mannose dehydrogenase C-terminal domain"/>
    <property type="match status" value="1"/>
</dbReference>
<dbReference type="GO" id="GO:0051287">
    <property type="term" value="F:NAD binding"/>
    <property type="evidence" value="ECO:0007669"/>
    <property type="project" value="InterPro"/>
</dbReference>
<dbReference type="SUPFAM" id="SSF48179">
    <property type="entry name" value="6-phosphogluconate dehydrogenase C-terminal domain-like"/>
    <property type="match status" value="1"/>
</dbReference>
<dbReference type="Pfam" id="PF03720">
    <property type="entry name" value="UDPG_MGDP_dh_C"/>
    <property type="match status" value="1"/>
</dbReference>
<feature type="binding site" evidence="10">
    <location>
        <position position="210"/>
    </location>
    <ligand>
        <name>substrate</name>
    </ligand>
</feature>
<feature type="binding site" evidence="10">
    <location>
        <position position="263"/>
    </location>
    <ligand>
        <name>substrate</name>
    </ligand>
</feature>
<accession>A0A1N7PEC2</accession>
<feature type="binding site" evidence="10">
    <location>
        <begin position="155"/>
        <end position="158"/>
    </location>
    <ligand>
        <name>substrate</name>
    </ligand>
</feature>
<comment type="similarity">
    <text evidence="2 8">Belongs to the UDP-glucose/GDP-mannose dehydrogenase family.</text>
</comment>
<dbReference type="GO" id="GO:0003979">
    <property type="term" value="F:UDP-glucose 6-dehydrogenase activity"/>
    <property type="evidence" value="ECO:0007669"/>
    <property type="project" value="UniProtKB-EC"/>
</dbReference>
<evidence type="ECO:0000256" key="1">
    <source>
        <dbReference type="ARBA" id="ARBA00004701"/>
    </source>
</evidence>
<protein>
    <recommendedName>
        <fullName evidence="4 8">UDP-glucose 6-dehydrogenase</fullName>
        <ecNumber evidence="3 8">1.1.1.22</ecNumber>
    </recommendedName>
</protein>
<feature type="binding site" evidence="10">
    <location>
        <position position="327"/>
    </location>
    <ligand>
        <name>substrate</name>
    </ligand>
</feature>
<organism evidence="13 14">
    <name type="scientific">Neptunomonas antarctica</name>
    <dbReference type="NCBI Taxonomy" id="619304"/>
    <lineage>
        <taxon>Bacteria</taxon>
        <taxon>Pseudomonadati</taxon>
        <taxon>Pseudomonadota</taxon>
        <taxon>Gammaproteobacteria</taxon>
        <taxon>Oceanospirillales</taxon>
        <taxon>Oceanospirillaceae</taxon>
        <taxon>Neptunomonas</taxon>
    </lineage>
</organism>
<feature type="binding site" evidence="11">
    <location>
        <position position="86"/>
    </location>
    <ligand>
        <name>NAD(+)</name>
        <dbReference type="ChEBI" id="CHEBI:57540"/>
    </ligand>
</feature>